<dbReference type="Gene3D" id="3.90.25.10">
    <property type="entry name" value="UDP-galactose 4-epimerase, domain 1"/>
    <property type="match status" value="1"/>
</dbReference>
<evidence type="ECO:0000313" key="12">
    <source>
        <dbReference type="Proteomes" id="UP000269097"/>
    </source>
</evidence>
<reference evidence="11 12" key="1">
    <citation type="submission" date="2018-10" db="EMBL/GenBank/DDBJ databases">
        <title>Genome Sequence of Cohnella sp.</title>
        <authorList>
            <person name="Srinivasan S."/>
            <person name="Kim M.K."/>
        </authorList>
    </citation>
    <scope>NUCLEOTIDE SEQUENCE [LARGE SCALE GENOMIC DNA]</scope>
    <source>
        <strain evidence="11 12">18JY8-7</strain>
    </source>
</reference>
<dbReference type="GO" id="GO:0016853">
    <property type="term" value="F:isomerase activity"/>
    <property type="evidence" value="ECO:0007669"/>
    <property type="project" value="UniProtKB-KW"/>
</dbReference>
<sequence length="322" mass="36122">MDKNAHIYVAGHRGLVGSALVRALERQGHERILHRTSRELDLRDALAVREFFDKEQVDYVFLAAAKVGGIGANYDYPADFIRDNLLIQTNVIEAAYRTGVRKLMFLGSTCIYPKMAPQPLREDSLLTGTLEPTNEPYAIAKIAGIKMCQAYNRQFGTRFISVMPTNLYGPNDNFDIESSHVLPALIRKFHDAKRDRAPYVTLWGTGTPRREFLHVDDMADACLFLMDRYEDSDIVNIGWGEDIPIAGLAELVKSIVGYEGEIRYDSNRPDGTPRKLVDVSKLSGLGWKASIPLEAGLRETYSWYVRHSAEAPELTGLQGRLG</sequence>
<evidence type="ECO:0000256" key="7">
    <source>
        <dbReference type="ARBA" id="ARBA00023268"/>
    </source>
</evidence>
<dbReference type="EMBL" id="CP033433">
    <property type="protein sequence ID" value="AYQ73834.1"/>
    <property type="molecule type" value="Genomic_DNA"/>
</dbReference>
<dbReference type="RefSeq" id="WP_123041918.1">
    <property type="nucleotide sequence ID" value="NZ_CP033433.1"/>
</dbReference>
<keyword evidence="5 9" id="KW-0560">Oxidoreductase</keyword>
<dbReference type="PANTHER" id="PTHR43238">
    <property type="entry name" value="GDP-L-FUCOSE SYNTHASE"/>
    <property type="match status" value="1"/>
</dbReference>
<dbReference type="PANTHER" id="PTHR43238:SF1">
    <property type="entry name" value="GDP-L-FUCOSE SYNTHASE"/>
    <property type="match status" value="1"/>
</dbReference>
<feature type="domain" description="NAD-dependent epimerase/dehydratase" evidence="10">
    <location>
        <begin position="7"/>
        <end position="238"/>
    </location>
</feature>
<evidence type="ECO:0000313" key="11">
    <source>
        <dbReference type="EMBL" id="AYQ73834.1"/>
    </source>
</evidence>
<dbReference type="AlphaFoldDB" id="A0A3G3K002"/>
<comment type="similarity">
    <text evidence="2 9">Belongs to the NAD(P)-dependent epimerase/dehydratase family. Fucose synthase subfamily.</text>
</comment>
<keyword evidence="4 9" id="KW-0521">NADP</keyword>
<feature type="binding site" evidence="9">
    <location>
        <position position="188"/>
    </location>
    <ligand>
        <name>substrate</name>
    </ligand>
</feature>
<evidence type="ECO:0000256" key="6">
    <source>
        <dbReference type="ARBA" id="ARBA00023235"/>
    </source>
</evidence>
<feature type="binding site" evidence="9">
    <location>
        <begin position="106"/>
        <end position="109"/>
    </location>
    <ligand>
        <name>NADP(+)</name>
        <dbReference type="ChEBI" id="CHEBI:58349"/>
    </ligand>
</feature>
<dbReference type="Proteomes" id="UP000269097">
    <property type="component" value="Chromosome"/>
</dbReference>
<dbReference type="GO" id="GO:0070401">
    <property type="term" value="F:NADP+ binding"/>
    <property type="evidence" value="ECO:0007669"/>
    <property type="project" value="UniProtKB-UniRule"/>
</dbReference>
<dbReference type="EC" id="1.1.1.271" evidence="3 9"/>
<feature type="active site" description="Proton donor/acceptor" evidence="9">
    <location>
        <position position="137"/>
    </location>
</feature>
<feature type="binding site" evidence="9">
    <location>
        <position position="180"/>
    </location>
    <ligand>
        <name>NADP(+)</name>
        <dbReference type="ChEBI" id="CHEBI:58349"/>
    </ligand>
</feature>
<dbReference type="InterPro" id="IPR036291">
    <property type="entry name" value="NAD(P)-bd_dom_sf"/>
</dbReference>
<dbReference type="Pfam" id="PF01370">
    <property type="entry name" value="Epimerase"/>
    <property type="match status" value="1"/>
</dbReference>
<evidence type="ECO:0000256" key="9">
    <source>
        <dbReference type="HAMAP-Rule" id="MF_00956"/>
    </source>
</evidence>
<evidence type="ECO:0000256" key="3">
    <source>
        <dbReference type="ARBA" id="ARBA00012371"/>
    </source>
</evidence>
<dbReference type="CDD" id="cd05239">
    <property type="entry name" value="GDP_FS_SDR_e"/>
    <property type="match status" value="1"/>
</dbReference>
<feature type="site" description="Important for catalytic activity" evidence="9">
    <location>
        <position position="110"/>
    </location>
</feature>
<evidence type="ECO:0000256" key="4">
    <source>
        <dbReference type="ARBA" id="ARBA00022857"/>
    </source>
</evidence>
<dbReference type="KEGG" id="coh:EAV92_15355"/>
<comment type="pathway">
    <text evidence="1 9">Nucleotide-sugar biosynthesis; GDP-L-fucose biosynthesis via de novo pathway; GDP-L-fucose from GDP-alpha-D-mannose: step 2/2.</text>
</comment>
<dbReference type="SUPFAM" id="SSF51735">
    <property type="entry name" value="NAD(P)-binding Rossmann-fold domains"/>
    <property type="match status" value="1"/>
</dbReference>
<keyword evidence="12" id="KW-1185">Reference proteome</keyword>
<dbReference type="InterPro" id="IPR001509">
    <property type="entry name" value="Epimerase_deHydtase"/>
</dbReference>
<dbReference type="HAMAP" id="MF_00956">
    <property type="entry name" value="GDP_fucose_synth"/>
    <property type="match status" value="1"/>
</dbReference>
<proteinExistence type="inferred from homology"/>
<feature type="site" description="Important for catalytic activity" evidence="9">
    <location>
        <position position="108"/>
    </location>
</feature>
<dbReference type="FunFam" id="3.40.50.720:FF:000101">
    <property type="entry name" value="GDP-L-fucose synthase"/>
    <property type="match status" value="1"/>
</dbReference>
<feature type="binding site" evidence="9">
    <location>
        <position position="210"/>
    </location>
    <ligand>
        <name>substrate</name>
    </ligand>
</feature>
<comment type="function">
    <text evidence="9">Catalyzes the two-step NADP-dependent conversion of GDP-4-dehydro-6-deoxy-D-mannose to GDP-fucose, involving an epimerase and a reductase reaction.</text>
</comment>
<dbReference type="GO" id="GO:0042351">
    <property type="term" value="P:'de novo' GDP-L-fucose biosynthetic process"/>
    <property type="evidence" value="ECO:0007669"/>
    <property type="project" value="UniProtKB-UniRule"/>
</dbReference>
<feature type="binding site" evidence="9">
    <location>
        <position position="270"/>
    </location>
    <ligand>
        <name>substrate</name>
    </ligand>
</feature>
<feature type="binding site" evidence="9">
    <location>
        <begin position="11"/>
        <end position="17"/>
    </location>
    <ligand>
        <name>NADP(+)</name>
        <dbReference type="ChEBI" id="CHEBI:58349"/>
    </ligand>
</feature>
<evidence type="ECO:0000256" key="2">
    <source>
        <dbReference type="ARBA" id="ARBA00005959"/>
    </source>
</evidence>
<evidence type="ECO:0000256" key="5">
    <source>
        <dbReference type="ARBA" id="ARBA00023002"/>
    </source>
</evidence>
<organism evidence="11 12">
    <name type="scientific">Cohnella candidum</name>
    <dbReference type="NCBI Taxonomy" id="2674991"/>
    <lineage>
        <taxon>Bacteria</taxon>
        <taxon>Bacillati</taxon>
        <taxon>Bacillota</taxon>
        <taxon>Bacilli</taxon>
        <taxon>Bacillales</taxon>
        <taxon>Paenibacillaceae</taxon>
        <taxon>Cohnella</taxon>
    </lineage>
</organism>
<feature type="binding site" evidence="9">
    <location>
        <position position="141"/>
    </location>
    <ligand>
        <name>NADP(+)</name>
        <dbReference type="ChEBI" id="CHEBI:58349"/>
    </ligand>
</feature>
<gene>
    <name evidence="9" type="primary">fcl</name>
    <name evidence="11" type="ORF">EAV92_15355</name>
</gene>
<protein>
    <recommendedName>
        <fullName evidence="3 9">GDP-L-fucose synthase</fullName>
        <ecNumber evidence="3 9">1.1.1.271</ecNumber>
    </recommendedName>
    <alternativeName>
        <fullName evidence="9">GDP-4-keto-6-deoxy-D-mannose-3,5-epimerase-4-reductase</fullName>
    </alternativeName>
</protein>
<dbReference type="Gene3D" id="3.40.50.720">
    <property type="entry name" value="NAD(P)-binding Rossmann-like Domain"/>
    <property type="match status" value="1"/>
</dbReference>
<keyword evidence="7 9" id="KW-0511">Multifunctional enzyme</keyword>
<dbReference type="GO" id="GO:0050577">
    <property type="term" value="F:GDP-L-fucose synthase activity"/>
    <property type="evidence" value="ECO:0007669"/>
    <property type="project" value="UniProtKB-UniRule"/>
</dbReference>
<dbReference type="InterPro" id="IPR028614">
    <property type="entry name" value="GDP_fucose/colitose_synth"/>
</dbReference>
<evidence type="ECO:0000259" key="10">
    <source>
        <dbReference type="Pfam" id="PF01370"/>
    </source>
</evidence>
<dbReference type="UniPathway" id="UPA00128">
    <property type="reaction ID" value="UER00191"/>
</dbReference>
<name>A0A3G3K002_9BACL</name>
<evidence type="ECO:0000256" key="8">
    <source>
        <dbReference type="ARBA" id="ARBA00051935"/>
    </source>
</evidence>
<comment type="catalytic activity">
    <reaction evidence="8 9">
        <text>GDP-beta-L-fucose + NADP(+) = GDP-4-dehydro-alpha-D-rhamnose + NADPH + H(+)</text>
        <dbReference type="Rhea" id="RHEA:18885"/>
        <dbReference type="ChEBI" id="CHEBI:15378"/>
        <dbReference type="ChEBI" id="CHEBI:57273"/>
        <dbReference type="ChEBI" id="CHEBI:57783"/>
        <dbReference type="ChEBI" id="CHEBI:57964"/>
        <dbReference type="ChEBI" id="CHEBI:58349"/>
        <dbReference type="EC" id="1.1.1.271"/>
    </reaction>
</comment>
<keyword evidence="6 9" id="KW-0413">Isomerase</keyword>
<feature type="binding site" evidence="9">
    <location>
        <position position="203"/>
    </location>
    <ligand>
        <name>substrate</name>
    </ligand>
</feature>
<evidence type="ECO:0000256" key="1">
    <source>
        <dbReference type="ARBA" id="ARBA00004883"/>
    </source>
</evidence>
<accession>A0A3G3K002</accession>
<feature type="binding site" evidence="9">
    <location>
        <begin position="164"/>
        <end position="167"/>
    </location>
    <ligand>
        <name>NADP(+)</name>
        <dbReference type="ChEBI" id="CHEBI:58349"/>
    </ligand>
</feature>